<evidence type="ECO:0000313" key="3">
    <source>
        <dbReference type="Proteomes" id="UP000887013"/>
    </source>
</evidence>
<keyword evidence="3" id="KW-1185">Reference proteome</keyword>
<feature type="region of interest" description="Disordered" evidence="1">
    <location>
        <begin position="1"/>
        <end position="29"/>
    </location>
</feature>
<gene>
    <name evidence="2" type="ORF">NPIL_674661</name>
</gene>
<sequence>MEKVTAKHHREEFSSKAAGRPSTSTNPGRLTCLTFPSINTGYWKEAESYQNMWDVQPSSRCEWEKNQKGITIYVWRL</sequence>
<comment type="caution">
    <text evidence="2">The sequence shown here is derived from an EMBL/GenBank/DDBJ whole genome shotgun (WGS) entry which is preliminary data.</text>
</comment>
<protein>
    <submittedName>
        <fullName evidence="2">Uncharacterized protein</fullName>
    </submittedName>
</protein>
<dbReference type="EMBL" id="BMAW01006101">
    <property type="protein sequence ID" value="GFS97347.1"/>
    <property type="molecule type" value="Genomic_DNA"/>
</dbReference>
<dbReference type="Proteomes" id="UP000887013">
    <property type="component" value="Unassembled WGS sequence"/>
</dbReference>
<reference evidence="2" key="1">
    <citation type="submission" date="2020-08" db="EMBL/GenBank/DDBJ databases">
        <title>Multicomponent nature underlies the extraordinary mechanical properties of spider dragline silk.</title>
        <authorList>
            <person name="Kono N."/>
            <person name="Nakamura H."/>
            <person name="Mori M."/>
            <person name="Yoshida Y."/>
            <person name="Ohtoshi R."/>
            <person name="Malay A.D."/>
            <person name="Moran D.A.P."/>
            <person name="Tomita M."/>
            <person name="Numata K."/>
            <person name="Arakawa K."/>
        </authorList>
    </citation>
    <scope>NUCLEOTIDE SEQUENCE</scope>
</reference>
<proteinExistence type="predicted"/>
<feature type="compositionally biased region" description="Basic and acidic residues" evidence="1">
    <location>
        <begin position="1"/>
        <end position="14"/>
    </location>
</feature>
<name>A0A8X6N739_NEPPI</name>
<organism evidence="2 3">
    <name type="scientific">Nephila pilipes</name>
    <name type="common">Giant wood spider</name>
    <name type="synonym">Nephila maculata</name>
    <dbReference type="NCBI Taxonomy" id="299642"/>
    <lineage>
        <taxon>Eukaryota</taxon>
        <taxon>Metazoa</taxon>
        <taxon>Ecdysozoa</taxon>
        <taxon>Arthropoda</taxon>
        <taxon>Chelicerata</taxon>
        <taxon>Arachnida</taxon>
        <taxon>Araneae</taxon>
        <taxon>Araneomorphae</taxon>
        <taxon>Entelegynae</taxon>
        <taxon>Araneoidea</taxon>
        <taxon>Nephilidae</taxon>
        <taxon>Nephila</taxon>
    </lineage>
</organism>
<evidence type="ECO:0000313" key="2">
    <source>
        <dbReference type="EMBL" id="GFS97347.1"/>
    </source>
</evidence>
<dbReference type="AlphaFoldDB" id="A0A8X6N739"/>
<accession>A0A8X6N739</accession>
<evidence type="ECO:0000256" key="1">
    <source>
        <dbReference type="SAM" id="MobiDB-lite"/>
    </source>
</evidence>